<dbReference type="InterPro" id="IPR015168">
    <property type="entry name" value="SsuA/THI5"/>
</dbReference>
<organism evidence="3 4">
    <name type="scientific">Sphaerisporangium corydalis</name>
    <dbReference type="NCBI Taxonomy" id="1441875"/>
    <lineage>
        <taxon>Bacteria</taxon>
        <taxon>Bacillati</taxon>
        <taxon>Actinomycetota</taxon>
        <taxon>Actinomycetes</taxon>
        <taxon>Streptosporangiales</taxon>
        <taxon>Streptosporangiaceae</taxon>
        <taxon>Sphaerisporangium</taxon>
    </lineage>
</organism>
<proteinExistence type="predicted"/>
<dbReference type="EMBL" id="JBHSFN010000027">
    <property type="protein sequence ID" value="MFC4590909.1"/>
    <property type="molecule type" value="Genomic_DNA"/>
</dbReference>
<dbReference type="PANTHER" id="PTHR30024">
    <property type="entry name" value="ALIPHATIC SULFONATES-BINDING PROTEIN-RELATED"/>
    <property type="match status" value="1"/>
</dbReference>
<dbReference type="Gene3D" id="3.40.190.10">
    <property type="entry name" value="Periplasmic binding protein-like II"/>
    <property type="match status" value="2"/>
</dbReference>
<gene>
    <name evidence="3" type="ORF">ACFO8L_32770</name>
</gene>
<dbReference type="RefSeq" id="WP_262848591.1">
    <property type="nucleotide sequence ID" value="NZ_JANZYP010000075.1"/>
</dbReference>
<evidence type="ECO:0000313" key="3">
    <source>
        <dbReference type="EMBL" id="MFC4590909.1"/>
    </source>
</evidence>
<evidence type="ECO:0000313" key="4">
    <source>
        <dbReference type="Proteomes" id="UP001595891"/>
    </source>
</evidence>
<protein>
    <submittedName>
        <fullName evidence="3">ABC transporter substrate-binding protein</fullName>
    </submittedName>
</protein>
<evidence type="ECO:0000256" key="1">
    <source>
        <dbReference type="SAM" id="MobiDB-lite"/>
    </source>
</evidence>
<sequence>MTIRIGVHNDSPSLFFLSRLDHLLDGFEEPLELYFYADGTRTGDLLAEGAIDFGGTGSTAPLVARAAGLPVVHVAASAPRPGHGALLVAAPGTPGPAHPVRTVADLEGRPVAFGAGTWHTHFMAKLLAGAGLSYQDVEPRAAGREAVKWLRSGEIAAWVAQGADLVKAESSERVRVLARTAGVVSDRSLFLARRDFAESRPDAVAAVVGALRQADDWARANPREAAHLTVEAVGGSVDAWETALARLPWRLEPAGPELAAEQQEAADLLYAASVLRRPVDVSESFLPTLTPLITATLTDPLPRTDQTTKNPYPAAISA</sequence>
<dbReference type="Proteomes" id="UP001595891">
    <property type="component" value="Unassembled WGS sequence"/>
</dbReference>
<comment type="caution">
    <text evidence="3">The sequence shown here is derived from an EMBL/GenBank/DDBJ whole genome shotgun (WGS) entry which is preliminary data.</text>
</comment>
<evidence type="ECO:0000259" key="2">
    <source>
        <dbReference type="Pfam" id="PF09084"/>
    </source>
</evidence>
<dbReference type="SUPFAM" id="SSF53850">
    <property type="entry name" value="Periplasmic binding protein-like II"/>
    <property type="match status" value="1"/>
</dbReference>
<dbReference type="PANTHER" id="PTHR30024:SF42">
    <property type="entry name" value="ALIPHATIC SULFONATES-BINDING PROTEIN-RELATED"/>
    <property type="match status" value="1"/>
</dbReference>
<feature type="region of interest" description="Disordered" evidence="1">
    <location>
        <begin position="298"/>
        <end position="318"/>
    </location>
</feature>
<name>A0ABV9ES49_9ACTN</name>
<reference evidence="4" key="1">
    <citation type="journal article" date="2019" name="Int. J. Syst. Evol. Microbiol.">
        <title>The Global Catalogue of Microorganisms (GCM) 10K type strain sequencing project: providing services to taxonomists for standard genome sequencing and annotation.</title>
        <authorList>
            <consortium name="The Broad Institute Genomics Platform"/>
            <consortium name="The Broad Institute Genome Sequencing Center for Infectious Disease"/>
            <person name="Wu L."/>
            <person name="Ma J."/>
        </authorList>
    </citation>
    <scope>NUCLEOTIDE SEQUENCE [LARGE SCALE GENOMIC DNA]</scope>
    <source>
        <strain evidence="4">CCUG 49560</strain>
    </source>
</reference>
<accession>A0ABV9ES49</accession>
<keyword evidence="4" id="KW-1185">Reference proteome</keyword>
<feature type="domain" description="SsuA/THI5-like" evidence="2">
    <location>
        <begin position="31"/>
        <end position="225"/>
    </location>
</feature>
<dbReference type="Pfam" id="PF09084">
    <property type="entry name" value="NMT1"/>
    <property type="match status" value="1"/>
</dbReference>